<dbReference type="InterPro" id="IPR029016">
    <property type="entry name" value="GAF-like_dom_sf"/>
</dbReference>
<feature type="domain" description="GAF" evidence="2">
    <location>
        <begin position="28"/>
        <end position="185"/>
    </location>
</feature>
<accession>A0ABQ4F1F7</accession>
<comment type="similarity">
    <text evidence="1">Belongs to the CdaR family.</text>
</comment>
<reference evidence="3 4" key="1">
    <citation type="submission" date="2021-01" db="EMBL/GenBank/DDBJ databases">
        <title>Whole genome shotgun sequence of Plantactinospora mayteni NBRC 109088.</title>
        <authorList>
            <person name="Komaki H."/>
            <person name="Tamura T."/>
        </authorList>
    </citation>
    <scope>NUCLEOTIDE SEQUENCE [LARGE SCALE GENOMIC DNA]</scope>
    <source>
        <strain evidence="3 4">NBRC 109088</strain>
    </source>
</reference>
<keyword evidence="4" id="KW-1185">Reference proteome</keyword>
<gene>
    <name evidence="3" type="ORF">Pma05_73280</name>
</gene>
<dbReference type="SMART" id="SM00065">
    <property type="entry name" value="GAF"/>
    <property type="match status" value="1"/>
</dbReference>
<dbReference type="PANTHER" id="PTHR33744">
    <property type="entry name" value="CARBOHYDRATE DIACID REGULATOR"/>
    <property type="match status" value="1"/>
</dbReference>
<dbReference type="Gene3D" id="3.30.450.40">
    <property type="match status" value="1"/>
</dbReference>
<evidence type="ECO:0000256" key="1">
    <source>
        <dbReference type="ARBA" id="ARBA00006754"/>
    </source>
</evidence>
<dbReference type="Pfam" id="PF17853">
    <property type="entry name" value="GGDEF_2"/>
    <property type="match status" value="1"/>
</dbReference>
<dbReference type="InterPro" id="IPR042070">
    <property type="entry name" value="PucR_C-HTH_sf"/>
</dbReference>
<dbReference type="SUPFAM" id="SSF55781">
    <property type="entry name" value="GAF domain-like"/>
    <property type="match status" value="1"/>
</dbReference>
<dbReference type="InterPro" id="IPR051448">
    <property type="entry name" value="CdaR-like_regulators"/>
</dbReference>
<dbReference type="InterPro" id="IPR003018">
    <property type="entry name" value="GAF"/>
</dbReference>
<sequence length="588" mass="61673">MQPTGAGQLRPWLEAIATIATALNRPVSLPEVLDLVSETAARLLGYDFCAVLLVDEERRSLVITGAYGLSPSYIQQVNADHPVVLDPDDDLLAPSSKAFLTGTTVQVVDTLADATFLPWGGVARQQGYRSMMSVPVASSGVPVGTLNCYQRVPHEFGPDEQDLLSLLAEQAGVAIETTRLRDREAVTIAELLAANTALAEQHELLRRAEAVHEQFTQVALRGGGVTGVAAALAEVLDTSVVLTEEPSGAELATVRRGAHPLASQDAEAYSTPVLLGQDTVARIWVPRSVLPLPAIDVRALEHAATVCALEVLRARTALEVEWRLSGEVVTDLLTGNPAGLVTAAERAGRLGLDLTNPHALIVVHGGTPRAGSARVLSVARSLVAAAQPRALVGAIADDVVLLLPVTSQADAVDRADQLQRQLRRIGLGADSGVAVSALCTALADYPAAYRRARGAATVAQSRGESDTVASFGSLGVHGLLLQLEDVSELRRFAADTLAPIRAHDAARGTALEQTLRAYVAHDLNTAATAAALFVHPNTVGLRIRKAEQLLGVSTTHVRSLAELQVALSADEVADALGTPGQDGGTERG</sequence>
<dbReference type="InterPro" id="IPR025736">
    <property type="entry name" value="PucR_C-HTH_dom"/>
</dbReference>
<dbReference type="RefSeq" id="WP_203862048.1">
    <property type="nucleotide sequence ID" value="NZ_BAAAZQ010000030.1"/>
</dbReference>
<organism evidence="3 4">
    <name type="scientific">Plantactinospora mayteni</name>
    <dbReference type="NCBI Taxonomy" id="566021"/>
    <lineage>
        <taxon>Bacteria</taxon>
        <taxon>Bacillati</taxon>
        <taxon>Actinomycetota</taxon>
        <taxon>Actinomycetes</taxon>
        <taxon>Micromonosporales</taxon>
        <taxon>Micromonosporaceae</taxon>
        <taxon>Plantactinospora</taxon>
    </lineage>
</organism>
<evidence type="ECO:0000313" key="4">
    <source>
        <dbReference type="Proteomes" id="UP000621500"/>
    </source>
</evidence>
<proteinExistence type="inferred from homology"/>
<dbReference type="Proteomes" id="UP000621500">
    <property type="component" value="Unassembled WGS sequence"/>
</dbReference>
<dbReference type="EMBL" id="BONX01000057">
    <property type="protein sequence ID" value="GIH00756.1"/>
    <property type="molecule type" value="Genomic_DNA"/>
</dbReference>
<evidence type="ECO:0000313" key="3">
    <source>
        <dbReference type="EMBL" id="GIH00756.1"/>
    </source>
</evidence>
<comment type="caution">
    <text evidence="3">The sequence shown here is derived from an EMBL/GenBank/DDBJ whole genome shotgun (WGS) entry which is preliminary data.</text>
</comment>
<dbReference type="Pfam" id="PF13185">
    <property type="entry name" value="GAF_2"/>
    <property type="match status" value="1"/>
</dbReference>
<name>A0ABQ4F1F7_9ACTN</name>
<dbReference type="PANTHER" id="PTHR33744:SF1">
    <property type="entry name" value="DNA-BINDING TRANSCRIPTIONAL ACTIVATOR ADER"/>
    <property type="match status" value="1"/>
</dbReference>
<dbReference type="Gene3D" id="1.10.10.2840">
    <property type="entry name" value="PucR C-terminal helix-turn-helix domain"/>
    <property type="match status" value="1"/>
</dbReference>
<evidence type="ECO:0000259" key="2">
    <source>
        <dbReference type="SMART" id="SM00065"/>
    </source>
</evidence>
<dbReference type="Pfam" id="PF13556">
    <property type="entry name" value="HTH_30"/>
    <property type="match status" value="1"/>
</dbReference>
<protein>
    <recommendedName>
        <fullName evidence="2">GAF domain-containing protein</fullName>
    </recommendedName>
</protein>
<dbReference type="InterPro" id="IPR041522">
    <property type="entry name" value="CdaR_GGDEF"/>
</dbReference>